<evidence type="ECO:0000256" key="1">
    <source>
        <dbReference type="ARBA" id="ARBA00023015"/>
    </source>
</evidence>
<keyword evidence="2" id="KW-0238">DNA-binding</keyword>
<dbReference type="SMART" id="SM00866">
    <property type="entry name" value="UTRA"/>
    <property type="match status" value="1"/>
</dbReference>
<gene>
    <name evidence="5" type="ORF">AB0I59_32505</name>
</gene>
<dbReference type="EMBL" id="JBFALK010000021">
    <property type="protein sequence ID" value="MEV0973349.1"/>
    <property type="molecule type" value="Genomic_DNA"/>
</dbReference>
<dbReference type="PRINTS" id="PR00035">
    <property type="entry name" value="HTHGNTR"/>
</dbReference>
<name>A0ABV3GP21_MICGL</name>
<evidence type="ECO:0000256" key="2">
    <source>
        <dbReference type="ARBA" id="ARBA00023125"/>
    </source>
</evidence>
<dbReference type="PANTHER" id="PTHR44846:SF1">
    <property type="entry name" value="MANNOSYL-D-GLYCERATE TRANSPORT_METABOLISM SYSTEM REPRESSOR MNGR-RELATED"/>
    <property type="match status" value="1"/>
</dbReference>
<protein>
    <submittedName>
        <fullName evidence="5">GntR family transcriptional regulator</fullName>
    </submittedName>
</protein>
<keyword evidence="3" id="KW-0804">Transcription</keyword>
<keyword evidence="1" id="KW-0805">Transcription regulation</keyword>
<dbReference type="PROSITE" id="PS50949">
    <property type="entry name" value="HTH_GNTR"/>
    <property type="match status" value="1"/>
</dbReference>
<dbReference type="RefSeq" id="WP_358138946.1">
    <property type="nucleotide sequence ID" value="NZ_JBFALK010000021.1"/>
</dbReference>
<accession>A0ABV3GP21</accession>
<keyword evidence="6" id="KW-1185">Reference proteome</keyword>
<dbReference type="PANTHER" id="PTHR44846">
    <property type="entry name" value="MANNOSYL-D-GLYCERATE TRANSPORT/METABOLISM SYSTEM REPRESSOR MNGR-RELATED"/>
    <property type="match status" value="1"/>
</dbReference>
<evidence type="ECO:0000256" key="3">
    <source>
        <dbReference type="ARBA" id="ARBA00023163"/>
    </source>
</evidence>
<dbReference type="InterPro" id="IPR050679">
    <property type="entry name" value="Bact_HTH_transcr_reg"/>
</dbReference>
<reference evidence="5 6" key="1">
    <citation type="submission" date="2024-06" db="EMBL/GenBank/DDBJ databases">
        <title>The Natural Products Discovery Center: Release of the First 8490 Sequenced Strains for Exploring Actinobacteria Biosynthetic Diversity.</title>
        <authorList>
            <person name="Kalkreuter E."/>
            <person name="Kautsar S.A."/>
            <person name="Yang D."/>
            <person name="Bader C.D."/>
            <person name="Teijaro C.N."/>
            <person name="Fluegel L."/>
            <person name="Davis C.M."/>
            <person name="Simpson J.R."/>
            <person name="Lauterbach L."/>
            <person name="Steele A.D."/>
            <person name="Gui C."/>
            <person name="Meng S."/>
            <person name="Li G."/>
            <person name="Viehrig K."/>
            <person name="Ye F."/>
            <person name="Su P."/>
            <person name="Kiefer A.F."/>
            <person name="Nichols A."/>
            <person name="Cepeda A.J."/>
            <person name="Yan W."/>
            <person name="Fan B."/>
            <person name="Jiang Y."/>
            <person name="Adhikari A."/>
            <person name="Zheng C.-J."/>
            <person name="Schuster L."/>
            <person name="Cowan T.M."/>
            <person name="Smanski M.J."/>
            <person name="Chevrette M.G."/>
            <person name="De Carvalho L.P.S."/>
            <person name="Shen B."/>
        </authorList>
    </citation>
    <scope>NUCLEOTIDE SEQUENCE [LARGE SCALE GENOMIC DNA]</scope>
    <source>
        <strain evidence="5 6">NPDC050100</strain>
    </source>
</reference>
<dbReference type="InterPro" id="IPR036390">
    <property type="entry name" value="WH_DNA-bd_sf"/>
</dbReference>
<evidence type="ECO:0000313" key="6">
    <source>
        <dbReference type="Proteomes" id="UP001551675"/>
    </source>
</evidence>
<dbReference type="InterPro" id="IPR000524">
    <property type="entry name" value="Tscrpt_reg_HTH_GntR"/>
</dbReference>
<dbReference type="Gene3D" id="3.40.1410.10">
    <property type="entry name" value="Chorismate lyase-like"/>
    <property type="match status" value="1"/>
</dbReference>
<dbReference type="InterPro" id="IPR011663">
    <property type="entry name" value="UTRA"/>
</dbReference>
<dbReference type="InterPro" id="IPR036388">
    <property type="entry name" value="WH-like_DNA-bd_sf"/>
</dbReference>
<dbReference type="SUPFAM" id="SSF46785">
    <property type="entry name" value="Winged helix' DNA-binding domain"/>
    <property type="match status" value="1"/>
</dbReference>
<comment type="caution">
    <text evidence="5">The sequence shown here is derived from an EMBL/GenBank/DDBJ whole genome shotgun (WGS) entry which is preliminary data.</text>
</comment>
<dbReference type="CDD" id="cd07377">
    <property type="entry name" value="WHTH_GntR"/>
    <property type="match status" value="1"/>
</dbReference>
<dbReference type="SUPFAM" id="SSF64288">
    <property type="entry name" value="Chorismate lyase-like"/>
    <property type="match status" value="1"/>
</dbReference>
<organism evidence="5 6">
    <name type="scientific">Microtetraspora glauca</name>
    <dbReference type="NCBI Taxonomy" id="1996"/>
    <lineage>
        <taxon>Bacteria</taxon>
        <taxon>Bacillati</taxon>
        <taxon>Actinomycetota</taxon>
        <taxon>Actinomycetes</taxon>
        <taxon>Streptosporangiales</taxon>
        <taxon>Streptosporangiaceae</taxon>
        <taxon>Microtetraspora</taxon>
    </lineage>
</organism>
<evidence type="ECO:0000259" key="4">
    <source>
        <dbReference type="PROSITE" id="PS50949"/>
    </source>
</evidence>
<evidence type="ECO:0000313" key="5">
    <source>
        <dbReference type="EMBL" id="MEV0973349.1"/>
    </source>
</evidence>
<dbReference type="InterPro" id="IPR028978">
    <property type="entry name" value="Chorismate_lyase_/UTRA_dom_sf"/>
</dbReference>
<dbReference type="Pfam" id="PF00392">
    <property type="entry name" value="GntR"/>
    <property type="match status" value="1"/>
</dbReference>
<proteinExistence type="predicted"/>
<sequence length="248" mass="28178">MTPDKRTRPLLADVVRADLRRAIMSGEFPLGSKLPNEEQLRERFEVSRITLREAVRGLIEDGMVVRRHGSGTYVTHRPALRNSLDTNFSYTEYLESSGLRASKQILSARVVPADHETAKALRIEVDADVVEIRRVRTADQRPAIYSEDYIPADIVDAEADRDSFRESLYRLLAERRHPVEHGEAILMPVVADRELAQLLHVTVGTPLQHLEQVDVDQQGRPVMRSLEWHVPSVIELRVYRRGPGPSGH</sequence>
<dbReference type="Proteomes" id="UP001551675">
    <property type="component" value="Unassembled WGS sequence"/>
</dbReference>
<dbReference type="Gene3D" id="1.10.10.10">
    <property type="entry name" value="Winged helix-like DNA-binding domain superfamily/Winged helix DNA-binding domain"/>
    <property type="match status" value="1"/>
</dbReference>
<feature type="domain" description="HTH gntR-type" evidence="4">
    <location>
        <begin position="9"/>
        <end position="77"/>
    </location>
</feature>
<dbReference type="Pfam" id="PF07702">
    <property type="entry name" value="UTRA"/>
    <property type="match status" value="1"/>
</dbReference>
<dbReference type="SMART" id="SM00345">
    <property type="entry name" value="HTH_GNTR"/>
    <property type="match status" value="1"/>
</dbReference>